<dbReference type="InterPro" id="IPR035966">
    <property type="entry name" value="PKF_sf"/>
</dbReference>
<evidence type="ECO:0000313" key="14">
    <source>
        <dbReference type="Proteomes" id="UP000297288"/>
    </source>
</evidence>
<dbReference type="GO" id="GO:0006002">
    <property type="term" value="P:fructose 6-phosphate metabolic process"/>
    <property type="evidence" value="ECO:0007669"/>
    <property type="project" value="InterPro"/>
</dbReference>
<dbReference type="GO" id="GO:0003872">
    <property type="term" value="F:6-phosphofructokinase activity"/>
    <property type="evidence" value="ECO:0007669"/>
    <property type="project" value="UniProtKB-EC"/>
</dbReference>
<keyword evidence="4 12" id="KW-0808">Transferase</keyword>
<dbReference type="RefSeq" id="WP_091403589.1">
    <property type="nucleotide sequence ID" value="NZ_FMYV01000004.1"/>
</dbReference>
<dbReference type="SUPFAM" id="SSF53784">
    <property type="entry name" value="Phosphofructokinase"/>
    <property type="match status" value="1"/>
</dbReference>
<dbReference type="UniPathway" id="UPA00109">
    <property type="reaction ID" value="UER00182"/>
</dbReference>
<dbReference type="EMBL" id="SRME01000004">
    <property type="protein sequence ID" value="TGG87566.1"/>
    <property type="molecule type" value="Genomic_DNA"/>
</dbReference>
<keyword evidence="7" id="KW-0460">Magnesium</keyword>
<keyword evidence="3" id="KW-0963">Cytoplasm</keyword>
<sequence>MKRIAVLNVGGDCPGLNAVIRSLIVKGAEEDIEVVGVYDGFHGLVDDKIFIMTKEHVSGRLPEGGIILGSSKYDPTEKPEDLKKLKENVERYQITSLVLLTGHTGANISLKLKEEGIPSVIIPATIDNDLIWTDLSVGFLTALQTVTNSLDYLHSTANAGHRVIVMEVGGDYSGWLATIGGMAGGADYIVTPEVELDTEDMLKNIKRRYDVGKKFSIVVVEEKVNLPKEVKNVTKECDVNKNNPAGIVAKYISENIENIDVRTVQLGYLQRGGSPSAFDRFLAFKFGFAAIEAVKKGKANIALGLKGFDVQDSPLTDNIKVNKEIRPDIYEMAKLFF</sequence>
<dbReference type="Gene3D" id="3.40.50.450">
    <property type="match status" value="1"/>
</dbReference>
<keyword evidence="13" id="KW-1185">Reference proteome</keyword>
<evidence type="ECO:0000256" key="5">
    <source>
        <dbReference type="ARBA" id="ARBA00022723"/>
    </source>
</evidence>
<dbReference type="EMBL" id="FMYV01000004">
    <property type="protein sequence ID" value="SDC48107.1"/>
    <property type="molecule type" value="Genomic_DNA"/>
</dbReference>
<dbReference type="GO" id="GO:0016208">
    <property type="term" value="F:AMP binding"/>
    <property type="evidence" value="ECO:0007669"/>
    <property type="project" value="TreeGrafter"/>
</dbReference>
<dbReference type="InterPro" id="IPR022953">
    <property type="entry name" value="ATP_PFK"/>
</dbReference>
<dbReference type="PIRSF" id="PIRSF000532">
    <property type="entry name" value="ATP_PFK_prok"/>
    <property type="match status" value="1"/>
</dbReference>
<keyword evidence="8" id="KW-0324">Glycolysis</keyword>
<evidence type="ECO:0000256" key="9">
    <source>
        <dbReference type="ARBA" id="ARBA00038478"/>
    </source>
</evidence>
<evidence type="ECO:0000313" key="13">
    <source>
        <dbReference type="Proteomes" id="UP000199322"/>
    </source>
</evidence>
<dbReference type="NCBIfam" id="NF002872">
    <property type="entry name" value="PRK03202.1"/>
    <property type="match status" value="1"/>
</dbReference>
<dbReference type="GO" id="GO:0070095">
    <property type="term" value="F:fructose-6-phosphate binding"/>
    <property type="evidence" value="ECO:0007669"/>
    <property type="project" value="TreeGrafter"/>
</dbReference>
<dbReference type="Proteomes" id="UP000297288">
    <property type="component" value="Unassembled WGS sequence"/>
</dbReference>
<name>A0A1G6LYC3_9BACT</name>
<comment type="pathway">
    <text evidence="2">Carbohydrate degradation; glycolysis; D-glyceraldehyde 3-phosphate and glycerone phosphate from D-glucose: step 3/4.</text>
</comment>
<dbReference type="Gene3D" id="3.40.50.460">
    <property type="entry name" value="Phosphofructokinase domain"/>
    <property type="match status" value="1"/>
</dbReference>
<evidence type="ECO:0000259" key="10">
    <source>
        <dbReference type="Pfam" id="PF00365"/>
    </source>
</evidence>
<dbReference type="PRINTS" id="PR00476">
    <property type="entry name" value="PHFRCTKINASE"/>
</dbReference>
<comment type="cofactor">
    <cofactor evidence="1">
        <name>Mg(2+)</name>
        <dbReference type="ChEBI" id="CHEBI:18420"/>
    </cofactor>
</comment>
<evidence type="ECO:0000256" key="8">
    <source>
        <dbReference type="ARBA" id="ARBA00023152"/>
    </source>
</evidence>
<evidence type="ECO:0000313" key="11">
    <source>
        <dbReference type="EMBL" id="SDC48107.1"/>
    </source>
</evidence>
<dbReference type="GO" id="GO:0042802">
    <property type="term" value="F:identical protein binding"/>
    <property type="evidence" value="ECO:0007669"/>
    <property type="project" value="TreeGrafter"/>
</dbReference>
<evidence type="ECO:0000256" key="6">
    <source>
        <dbReference type="ARBA" id="ARBA00022777"/>
    </source>
</evidence>
<comment type="similarity">
    <text evidence="9">Belongs to the phosphofructokinase type A (PFKA) family.</text>
</comment>
<gene>
    <name evidence="12" type="ORF">E4650_07420</name>
    <name evidence="11" type="ORF">SAMN04488588_1178</name>
</gene>
<dbReference type="GO" id="GO:0030388">
    <property type="term" value="P:fructose 1,6-bisphosphate metabolic process"/>
    <property type="evidence" value="ECO:0007669"/>
    <property type="project" value="TreeGrafter"/>
</dbReference>
<keyword evidence="6 11" id="KW-0418">Kinase</keyword>
<evidence type="ECO:0000256" key="4">
    <source>
        <dbReference type="ARBA" id="ARBA00022679"/>
    </source>
</evidence>
<dbReference type="GO" id="GO:0005945">
    <property type="term" value="C:6-phosphofructokinase complex"/>
    <property type="evidence" value="ECO:0007669"/>
    <property type="project" value="TreeGrafter"/>
</dbReference>
<dbReference type="OrthoDB" id="9802503at2"/>
<dbReference type="PANTHER" id="PTHR13697:SF52">
    <property type="entry name" value="ATP-DEPENDENT 6-PHOSPHOFRUCTOKINASE 3"/>
    <property type="match status" value="1"/>
</dbReference>
<evidence type="ECO:0000256" key="7">
    <source>
        <dbReference type="ARBA" id="ARBA00022842"/>
    </source>
</evidence>
<dbReference type="GO" id="GO:0046872">
    <property type="term" value="F:metal ion binding"/>
    <property type="evidence" value="ECO:0007669"/>
    <property type="project" value="UniProtKB-KW"/>
</dbReference>
<feature type="domain" description="Phosphofructokinase" evidence="10">
    <location>
        <begin position="3"/>
        <end position="294"/>
    </location>
</feature>
<dbReference type="GO" id="GO:0048029">
    <property type="term" value="F:monosaccharide binding"/>
    <property type="evidence" value="ECO:0007669"/>
    <property type="project" value="TreeGrafter"/>
</dbReference>
<reference evidence="11 13" key="1">
    <citation type="submission" date="2016-10" db="EMBL/GenBank/DDBJ databases">
        <authorList>
            <person name="de Groot N.N."/>
        </authorList>
    </citation>
    <scope>NUCLEOTIDE SEQUENCE [LARGE SCALE GENOMIC DNA]</scope>
    <source>
        <strain evidence="11 13">WG14</strain>
    </source>
</reference>
<evidence type="ECO:0000313" key="12">
    <source>
        <dbReference type="EMBL" id="TGG87566.1"/>
    </source>
</evidence>
<evidence type="ECO:0000256" key="2">
    <source>
        <dbReference type="ARBA" id="ARBA00004679"/>
    </source>
</evidence>
<dbReference type="InterPro" id="IPR012003">
    <property type="entry name" value="ATP_PFK_prok-type"/>
</dbReference>
<keyword evidence="5" id="KW-0479">Metal-binding</keyword>
<evidence type="ECO:0000256" key="1">
    <source>
        <dbReference type="ARBA" id="ARBA00001946"/>
    </source>
</evidence>
<proteinExistence type="inferred from homology"/>
<organism evidence="11 13">
    <name type="scientific">Geotoga petraea</name>
    <dbReference type="NCBI Taxonomy" id="28234"/>
    <lineage>
        <taxon>Bacteria</taxon>
        <taxon>Thermotogati</taxon>
        <taxon>Thermotogota</taxon>
        <taxon>Thermotogae</taxon>
        <taxon>Petrotogales</taxon>
        <taxon>Petrotogaceae</taxon>
        <taxon>Geotoga</taxon>
    </lineage>
</organism>
<dbReference type="EC" id="2.7.1.11" evidence="12"/>
<reference evidence="12 14" key="2">
    <citation type="submission" date="2019-04" db="EMBL/GenBank/DDBJ databases">
        <title>Draft genome sequence data and analysis of a Fermenting Bacterium, Geotoga petraea strain HO-Geo1, isolated from heavy-oil petroleum reservoir in Russia.</title>
        <authorList>
            <person name="Grouzdev D.S."/>
            <person name="Semenova E.M."/>
            <person name="Sokolova D.S."/>
            <person name="Tourova T.P."/>
            <person name="Poltaraus A.B."/>
            <person name="Nazina T.N."/>
        </authorList>
    </citation>
    <scope>NUCLEOTIDE SEQUENCE [LARGE SCALE GENOMIC DNA]</scope>
    <source>
        <strain evidence="12 14">HO-Geo1</strain>
    </source>
</reference>
<dbReference type="Pfam" id="PF00365">
    <property type="entry name" value="PFK"/>
    <property type="match status" value="1"/>
</dbReference>
<dbReference type="InterPro" id="IPR000023">
    <property type="entry name" value="Phosphofructokinase_dom"/>
</dbReference>
<evidence type="ECO:0000256" key="3">
    <source>
        <dbReference type="ARBA" id="ARBA00022490"/>
    </source>
</evidence>
<dbReference type="AlphaFoldDB" id="A0A1G6LYC3"/>
<dbReference type="GO" id="GO:0061621">
    <property type="term" value="P:canonical glycolysis"/>
    <property type="evidence" value="ECO:0007669"/>
    <property type="project" value="TreeGrafter"/>
</dbReference>
<dbReference type="GO" id="GO:0005524">
    <property type="term" value="F:ATP binding"/>
    <property type="evidence" value="ECO:0007669"/>
    <property type="project" value="InterPro"/>
</dbReference>
<protein>
    <submittedName>
        <fullName evidence="11">6-phosphofructokinase 1</fullName>
    </submittedName>
    <submittedName>
        <fullName evidence="12">ATP-dependent 6-phosphofructokinase</fullName>
        <ecNumber evidence="12">2.7.1.11</ecNumber>
    </submittedName>
</protein>
<accession>A0A1G6LYC3</accession>
<dbReference type="STRING" id="28234.SAMN04488588_1178"/>
<dbReference type="PANTHER" id="PTHR13697">
    <property type="entry name" value="PHOSPHOFRUCTOKINASE"/>
    <property type="match status" value="1"/>
</dbReference>
<dbReference type="Proteomes" id="UP000199322">
    <property type="component" value="Unassembled WGS sequence"/>
</dbReference>